<dbReference type="SUPFAM" id="SSF48452">
    <property type="entry name" value="TPR-like"/>
    <property type="match status" value="1"/>
</dbReference>
<reference evidence="1" key="1">
    <citation type="submission" date="2020-03" db="EMBL/GenBank/DDBJ databases">
        <title>Genome of Pelagibius litoralis DSM 21314T.</title>
        <authorList>
            <person name="Wang G."/>
        </authorList>
    </citation>
    <scope>NUCLEOTIDE SEQUENCE</scope>
    <source>
        <strain evidence="1">DSM 21314</strain>
    </source>
</reference>
<dbReference type="Pfam" id="PF06041">
    <property type="entry name" value="DUF924"/>
    <property type="match status" value="1"/>
</dbReference>
<dbReference type="Gene3D" id="1.20.58.320">
    <property type="entry name" value="TPR-like"/>
    <property type="match status" value="1"/>
</dbReference>
<dbReference type="RefSeq" id="WP_167223942.1">
    <property type="nucleotide sequence ID" value="NZ_JAAQPH010000006.1"/>
</dbReference>
<proteinExistence type="predicted"/>
<dbReference type="Gene3D" id="1.25.40.10">
    <property type="entry name" value="Tetratricopeptide repeat domain"/>
    <property type="match status" value="1"/>
</dbReference>
<evidence type="ECO:0000313" key="2">
    <source>
        <dbReference type="Proteomes" id="UP000761264"/>
    </source>
</evidence>
<dbReference type="Proteomes" id="UP000761264">
    <property type="component" value="Unassembled WGS sequence"/>
</dbReference>
<evidence type="ECO:0000313" key="1">
    <source>
        <dbReference type="EMBL" id="NIA68891.1"/>
    </source>
</evidence>
<keyword evidence="2" id="KW-1185">Reference proteome</keyword>
<dbReference type="AlphaFoldDB" id="A0A967C787"/>
<gene>
    <name evidence="1" type="ORF">HBA54_09830</name>
</gene>
<sequence>MMDAQAVLGFWFAEGRDKQWFGGGEAFDQEVREALLAAYDVALTGGYEAWRESPQGCLALCILLDQVPRNIFRGTPKAFASDATALALTRHALDRGFDSQLSQVERLFLYLPLEHSEDLGDQERCLRLTADLTDNPEWLTYAEAHRSVIARFGRFPHRNAILGRENSAEEEAFLAEPNSSF</sequence>
<name>A0A967C787_9PROT</name>
<dbReference type="InterPro" id="IPR010323">
    <property type="entry name" value="DUF924"/>
</dbReference>
<comment type="caution">
    <text evidence="1">The sequence shown here is derived from an EMBL/GenBank/DDBJ whole genome shotgun (WGS) entry which is preliminary data.</text>
</comment>
<accession>A0A967C787</accession>
<organism evidence="1 2">
    <name type="scientific">Pelagibius litoralis</name>
    <dbReference type="NCBI Taxonomy" id="374515"/>
    <lineage>
        <taxon>Bacteria</taxon>
        <taxon>Pseudomonadati</taxon>
        <taxon>Pseudomonadota</taxon>
        <taxon>Alphaproteobacteria</taxon>
        <taxon>Rhodospirillales</taxon>
        <taxon>Rhodovibrionaceae</taxon>
        <taxon>Pelagibius</taxon>
    </lineage>
</organism>
<dbReference type="EMBL" id="JAAQPH010000006">
    <property type="protein sequence ID" value="NIA68891.1"/>
    <property type="molecule type" value="Genomic_DNA"/>
</dbReference>
<dbReference type="InterPro" id="IPR011990">
    <property type="entry name" value="TPR-like_helical_dom_sf"/>
</dbReference>
<protein>
    <submittedName>
        <fullName evidence="1">DUF924 domain-containing protein</fullName>
    </submittedName>
</protein>